<accession>A0AAJ0A150</accession>
<dbReference type="Proteomes" id="UP001243989">
    <property type="component" value="Unassembled WGS sequence"/>
</dbReference>
<dbReference type="AlphaFoldDB" id="A0AAJ0A150"/>
<keyword evidence="2" id="KW-1185">Reference proteome</keyword>
<dbReference type="EMBL" id="JAHMHQ010000002">
    <property type="protein sequence ID" value="KAK1654534.1"/>
    <property type="molecule type" value="Genomic_DNA"/>
</dbReference>
<reference evidence="1" key="1">
    <citation type="submission" date="2021-06" db="EMBL/GenBank/DDBJ databases">
        <title>Comparative genomics, transcriptomics and evolutionary studies reveal genomic signatures of adaptation to plant cell wall in hemibiotrophic fungi.</title>
        <authorList>
            <consortium name="DOE Joint Genome Institute"/>
            <person name="Baroncelli R."/>
            <person name="Diaz J.F."/>
            <person name="Benocci T."/>
            <person name="Peng M."/>
            <person name="Battaglia E."/>
            <person name="Haridas S."/>
            <person name="Andreopoulos W."/>
            <person name="Labutti K."/>
            <person name="Pangilinan J."/>
            <person name="Floch G.L."/>
            <person name="Makela M.R."/>
            <person name="Henrissat B."/>
            <person name="Grigoriev I.V."/>
            <person name="Crouch J.A."/>
            <person name="De Vries R.P."/>
            <person name="Sukno S.A."/>
            <person name="Thon M.R."/>
        </authorList>
    </citation>
    <scope>NUCLEOTIDE SEQUENCE</scope>
    <source>
        <strain evidence="1">CBS 102054</strain>
    </source>
</reference>
<proteinExistence type="predicted"/>
<comment type="caution">
    <text evidence="1">The sequence shown here is derived from an EMBL/GenBank/DDBJ whole genome shotgun (WGS) entry which is preliminary data.</text>
</comment>
<sequence>MFLNVPQCSSISSHTSIPLSPSLNHSILRTQLPASIQPYFHFDTSSLPQLLTTLPLRPSSKGFRYTLQEQRNSNPHSHSAITFDPDLSWRLVRITIVGAAICLFPLTHCHALQQGQPWFRVGAGAIRQGRCFQGCYPDSHQMYHPPSAGAQGCS</sequence>
<evidence type="ECO:0000313" key="2">
    <source>
        <dbReference type="Proteomes" id="UP001243989"/>
    </source>
</evidence>
<evidence type="ECO:0000313" key="1">
    <source>
        <dbReference type="EMBL" id="KAK1654534.1"/>
    </source>
</evidence>
<dbReference type="GeneID" id="85474352"/>
<organism evidence="1 2">
    <name type="scientific">Colletotrichum phormii</name>
    <dbReference type="NCBI Taxonomy" id="359342"/>
    <lineage>
        <taxon>Eukaryota</taxon>
        <taxon>Fungi</taxon>
        <taxon>Dikarya</taxon>
        <taxon>Ascomycota</taxon>
        <taxon>Pezizomycotina</taxon>
        <taxon>Sordariomycetes</taxon>
        <taxon>Hypocreomycetidae</taxon>
        <taxon>Glomerellales</taxon>
        <taxon>Glomerellaceae</taxon>
        <taxon>Colletotrichum</taxon>
        <taxon>Colletotrichum acutatum species complex</taxon>
    </lineage>
</organism>
<gene>
    <name evidence="1" type="ORF">BDP81DRAFT_415953</name>
</gene>
<dbReference type="RefSeq" id="XP_060450578.1">
    <property type="nucleotide sequence ID" value="XM_060589490.1"/>
</dbReference>
<protein>
    <submittedName>
        <fullName evidence="1">Uncharacterized protein</fullName>
    </submittedName>
</protein>
<name>A0AAJ0A150_9PEZI</name>